<keyword evidence="2" id="KW-1185">Reference proteome</keyword>
<evidence type="ECO:0000313" key="2">
    <source>
        <dbReference type="Proteomes" id="UP000198346"/>
    </source>
</evidence>
<dbReference type="InterPro" id="IPR036514">
    <property type="entry name" value="SGNH_hydro_sf"/>
</dbReference>
<dbReference type="OrthoDB" id="9790710at2"/>
<dbReference type="AlphaFoldDB" id="A0A239PQ97"/>
<proteinExistence type="predicted"/>
<dbReference type="Proteomes" id="UP000198346">
    <property type="component" value="Unassembled WGS sequence"/>
</dbReference>
<protein>
    <recommendedName>
        <fullName evidence="3">SGNH hydrolase-type esterase domain-containing protein</fullName>
    </recommendedName>
</protein>
<reference evidence="1 2" key="1">
    <citation type="submission" date="2017-07" db="EMBL/GenBank/DDBJ databases">
        <authorList>
            <person name="Sun Z.S."/>
            <person name="Albrecht U."/>
            <person name="Echele G."/>
            <person name="Lee C.C."/>
        </authorList>
    </citation>
    <scope>NUCLEOTIDE SEQUENCE [LARGE SCALE GENOMIC DNA]</scope>
    <source>
        <strain evidence="1 2">CGMCC 1.12710</strain>
    </source>
</reference>
<dbReference type="Gene3D" id="3.40.50.1110">
    <property type="entry name" value="SGNH hydrolase"/>
    <property type="match status" value="1"/>
</dbReference>
<evidence type="ECO:0000313" key="1">
    <source>
        <dbReference type="EMBL" id="SNT72310.1"/>
    </source>
</evidence>
<dbReference type="EMBL" id="FZQA01000002">
    <property type="protein sequence ID" value="SNT72310.1"/>
    <property type="molecule type" value="Genomic_DNA"/>
</dbReference>
<sequence>MLWRMILLSAALVAAAELLLRFGVGLGEPPLAETDPEIEYLLAADKTYRRFGNHISINAHRMRAPEFPARKPADEWRIMLIGDSVVYGGHHVSQDETIAARLAETLRQEHPDCAILVGAIAASSWGPVNELAFIRRYGLYDADDAVIVASSHDLYDVPTFRNDLIPYRLRPPVGALGDAAEAALQRLRARFFPPRIEVAPTEVRKAQSLDALANMLDEIAARGAKGIFYFHPTTREVGSPDRARRAIAAFFDVAEKKGAMTIDPMQAYRRAGEAGRPVNADGIHPDPEGAALIAAIIASALSPPAGLPCAASEATDLSAGGK</sequence>
<accession>A0A239PQ97</accession>
<gene>
    <name evidence="1" type="ORF">SAMN06297382_1349</name>
</gene>
<evidence type="ECO:0008006" key="3">
    <source>
        <dbReference type="Google" id="ProtNLM"/>
    </source>
</evidence>
<dbReference type="RefSeq" id="WP_089411815.1">
    <property type="nucleotide sequence ID" value="NZ_FZQA01000002.1"/>
</dbReference>
<dbReference type="GO" id="GO:0016788">
    <property type="term" value="F:hydrolase activity, acting on ester bonds"/>
    <property type="evidence" value="ECO:0007669"/>
    <property type="project" value="UniProtKB-ARBA"/>
</dbReference>
<name>A0A239PQ97_9PROT</name>
<dbReference type="SUPFAM" id="SSF52266">
    <property type="entry name" value="SGNH hydrolase"/>
    <property type="match status" value="1"/>
</dbReference>
<organism evidence="1 2">
    <name type="scientific">Amphiplicatus metriothermophilus</name>
    <dbReference type="NCBI Taxonomy" id="1519374"/>
    <lineage>
        <taxon>Bacteria</taxon>
        <taxon>Pseudomonadati</taxon>
        <taxon>Pseudomonadota</taxon>
        <taxon>Alphaproteobacteria</taxon>
        <taxon>Parvularculales</taxon>
        <taxon>Parvularculaceae</taxon>
        <taxon>Amphiplicatus</taxon>
    </lineage>
</organism>